<evidence type="ECO:0000313" key="1">
    <source>
        <dbReference type="EMBL" id="MBD3108265.1"/>
    </source>
</evidence>
<proteinExistence type="predicted"/>
<dbReference type="AlphaFoldDB" id="A0A927CYH6"/>
<keyword evidence="2" id="KW-1185">Reference proteome</keyword>
<protein>
    <submittedName>
        <fullName evidence="1">Uncharacterized protein</fullName>
    </submittedName>
</protein>
<comment type="caution">
    <text evidence="1">The sequence shown here is derived from an EMBL/GenBank/DDBJ whole genome shotgun (WGS) entry which is preliminary data.</text>
</comment>
<organism evidence="1 2">
    <name type="scientific">Peribacillus faecalis</name>
    <dbReference type="NCBI Taxonomy" id="2772559"/>
    <lineage>
        <taxon>Bacteria</taxon>
        <taxon>Bacillati</taxon>
        <taxon>Bacillota</taxon>
        <taxon>Bacilli</taxon>
        <taxon>Bacillales</taxon>
        <taxon>Bacillaceae</taxon>
        <taxon>Peribacillus</taxon>
    </lineage>
</organism>
<name>A0A927CYH6_9BACI</name>
<dbReference type="EMBL" id="JACXSI010000015">
    <property type="protein sequence ID" value="MBD3108265.1"/>
    <property type="molecule type" value="Genomic_DNA"/>
</dbReference>
<accession>A0A927CYH6</accession>
<dbReference type="RefSeq" id="WP_190997810.1">
    <property type="nucleotide sequence ID" value="NZ_JACXSI010000015.1"/>
</dbReference>
<sequence>MMKSNANKEKIEVIIKRKQLFKERYQEFLAVRENVTQEEQIAHWKKNIEPVGITIGHLVEDMVAFQSNALDEATAANTKQVDAISRTVLI</sequence>
<gene>
    <name evidence="1" type="ORF">IEO70_07780</name>
</gene>
<reference evidence="1" key="1">
    <citation type="submission" date="2020-09" db="EMBL/GenBank/DDBJ databases">
        <title>Bacillus faecalis sp. nov., a moderately halophilic bacterium isolated from cow faeces.</title>
        <authorList>
            <person name="Jiang L."/>
            <person name="Lee J."/>
        </authorList>
    </citation>
    <scope>NUCLEOTIDE SEQUENCE</scope>
    <source>
        <strain evidence="1">AGMB 02131</strain>
    </source>
</reference>
<evidence type="ECO:0000313" key="2">
    <source>
        <dbReference type="Proteomes" id="UP000602076"/>
    </source>
</evidence>
<dbReference type="Proteomes" id="UP000602076">
    <property type="component" value="Unassembled WGS sequence"/>
</dbReference>